<dbReference type="Proteomes" id="UP001321760">
    <property type="component" value="Unassembled WGS sequence"/>
</dbReference>
<reference evidence="3" key="1">
    <citation type="journal article" date="2023" name="Mol. Phylogenet. Evol.">
        <title>Genome-scale phylogeny and comparative genomics of the fungal order Sordariales.</title>
        <authorList>
            <person name="Hensen N."/>
            <person name="Bonometti L."/>
            <person name="Westerberg I."/>
            <person name="Brannstrom I.O."/>
            <person name="Guillou S."/>
            <person name="Cros-Aarteil S."/>
            <person name="Calhoun S."/>
            <person name="Haridas S."/>
            <person name="Kuo A."/>
            <person name="Mondo S."/>
            <person name="Pangilinan J."/>
            <person name="Riley R."/>
            <person name="LaButti K."/>
            <person name="Andreopoulos B."/>
            <person name="Lipzen A."/>
            <person name="Chen C."/>
            <person name="Yan M."/>
            <person name="Daum C."/>
            <person name="Ng V."/>
            <person name="Clum A."/>
            <person name="Steindorff A."/>
            <person name="Ohm R.A."/>
            <person name="Martin F."/>
            <person name="Silar P."/>
            <person name="Natvig D.O."/>
            <person name="Lalanne C."/>
            <person name="Gautier V."/>
            <person name="Ament-Velasquez S.L."/>
            <person name="Kruys A."/>
            <person name="Hutchinson M.I."/>
            <person name="Powell A.J."/>
            <person name="Barry K."/>
            <person name="Miller A.N."/>
            <person name="Grigoriev I.V."/>
            <person name="Debuchy R."/>
            <person name="Gladieux P."/>
            <person name="Hiltunen Thoren M."/>
            <person name="Johannesson H."/>
        </authorList>
    </citation>
    <scope>NUCLEOTIDE SEQUENCE</scope>
    <source>
        <strain evidence="3">PSN243</strain>
    </source>
</reference>
<feature type="region of interest" description="Disordered" evidence="1">
    <location>
        <begin position="89"/>
        <end position="130"/>
    </location>
</feature>
<feature type="transmembrane region" description="Helical" evidence="2">
    <location>
        <begin position="137"/>
        <end position="160"/>
    </location>
</feature>
<keyword evidence="2" id="KW-1133">Transmembrane helix</keyword>
<keyword evidence="2" id="KW-0812">Transmembrane</keyword>
<keyword evidence="4" id="KW-1185">Reference proteome</keyword>
<evidence type="ECO:0000256" key="2">
    <source>
        <dbReference type="SAM" id="Phobius"/>
    </source>
</evidence>
<sequence length="219" mass="22318">MASTTSSASAPGASSACSVSISIRAPPSIASVLSTAVPGELQTAFVCGGPALTSFLFDAIDGTPPQWILDLPPEVFNYLASMGLVAMNPTPPPTGSSTGTGGAISSSSASRDTMTSPTATTAVAGSTAPSPLSQPGVIAGLAVGMGACLCIIVAGAFYVVRKRKFFASTRKRRVRVEDVTGGEETGLDDLPGDDGLILRRTARPYQNSLESLQPKHHVH</sequence>
<keyword evidence="2" id="KW-0472">Membrane</keyword>
<name>A0AAV9GLB5_9PEZI</name>
<evidence type="ECO:0000313" key="3">
    <source>
        <dbReference type="EMBL" id="KAK4448707.1"/>
    </source>
</evidence>
<organism evidence="3 4">
    <name type="scientific">Podospora aff. communis PSN243</name>
    <dbReference type="NCBI Taxonomy" id="3040156"/>
    <lineage>
        <taxon>Eukaryota</taxon>
        <taxon>Fungi</taxon>
        <taxon>Dikarya</taxon>
        <taxon>Ascomycota</taxon>
        <taxon>Pezizomycotina</taxon>
        <taxon>Sordariomycetes</taxon>
        <taxon>Sordariomycetidae</taxon>
        <taxon>Sordariales</taxon>
        <taxon>Podosporaceae</taxon>
        <taxon>Podospora</taxon>
    </lineage>
</organism>
<proteinExistence type="predicted"/>
<reference evidence="3" key="2">
    <citation type="submission" date="2023-05" db="EMBL/GenBank/DDBJ databases">
        <authorList>
            <consortium name="Lawrence Berkeley National Laboratory"/>
            <person name="Steindorff A."/>
            <person name="Hensen N."/>
            <person name="Bonometti L."/>
            <person name="Westerberg I."/>
            <person name="Brannstrom I.O."/>
            <person name="Guillou S."/>
            <person name="Cros-Aarteil S."/>
            <person name="Calhoun S."/>
            <person name="Haridas S."/>
            <person name="Kuo A."/>
            <person name="Mondo S."/>
            <person name="Pangilinan J."/>
            <person name="Riley R."/>
            <person name="Labutti K."/>
            <person name="Andreopoulos B."/>
            <person name="Lipzen A."/>
            <person name="Chen C."/>
            <person name="Yanf M."/>
            <person name="Daum C."/>
            <person name="Ng V."/>
            <person name="Clum A."/>
            <person name="Ohm R."/>
            <person name="Martin F."/>
            <person name="Silar P."/>
            <person name="Natvig D."/>
            <person name="Lalanne C."/>
            <person name="Gautier V."/>
            <person name="Ament-Velasquez S.L."/>
            <person name="Kruys A."/>
            <person name="Hutchinson M.I."/>
            <person name="Powell A.J."/>
            <person name="Barry K."/>
            <person name="Miller A.N."/>
            <person name="Grigoriev I.V."/>
            <person name="Debuchy R."/>
            <person name="Gladieux P."/>
            <person name="Thoren M.H."/>
            <person name="Johannesson H."/>
        </authorList>
    </citation>
    <scope>NUCLEOTIDE SEQUENCE</scope>
    <source>
        <strain evidence="3">PSN243</strain>
    </source>
</reference>
<comment type="caution">
    <text evidence="3">The sequence shown here is derived from an EMBL/GenBank/DDBJ whole genome shotgun (WGS) entry which is preliminary data.</text>
</comment>
<dbReference type="EMBL" id="MU865941">
    <property type="protein sequence ID" value="KAK4448707.1"/>
    <property type="molecule type" value="Genomic_DNA"/>
</dbReference>
<dbReference type="AlphaFoldDB" id="A0AAV9GLB5"/>
<evidence type="ECO:0000313" key="4">
    <source>
        <dbReference type="Proteomes" id="UP001321760"/>
    </source>
</evidence>
<accession>A0AAV9GLB5</accession>
<evidence type="ECO:0000256" key="1">
    <source>
        <dbReference type="SAM" id="MobiDB-lite"/>
    </source>
</evidence>
<evidence type="ECO:0008006" key="5">
    <source>
        <dbReference type="Google" id="ProtNLM"/>
    </source>
</evidence>
<feature type="compositionally biased region" description="Polar residues" evidence="1">
    <location>
        <begin position="111"/>
        <end position="130"/>
    </location>
</feature>
<protein>
    <recommendedName>
        <fullName evidence="5">Mid2 domain-containing protein</fullName>
    </recommendedName>
</protein>
<gene>
    <name evidence="3" type="ORF">QBC34DRAFT_102135</name>
</gene>